<feature type="region of interest" description="Disordered" evidence="2">
    <location>
        <begin position="43"/>
        <end position="100"/>
    </location>
</feature>
<reference evidence="3" key="1">
    <citation type="submission" date="2023-06" db="EMBL/GenBank/DDBJ databases">
        <title>Conoideocrella luteorostrata (Hypocreales: Clavicipitaceae), a potential biocontrol fungus for elongate hemlock scale in United States Christmas tree production areas.</title>
        <authorList>
            <person name="Barrett H."/>
            <person name="Lovett B."/>
            <person name="Macias A.M."/>
            <person name="Stajich J.E."/>
            <person name="Kasson M.T."/>
        </authorList>
    </citation>
    <scope>NUCLEOTIDE SEQUENCE</scope>
    <source>
        <strain evidence="3">ARSEF 14590</strain>
    </source>
</reference>
<dbReference type="GO" id="GO:0019888">
    <property type="term" value="F:protein phosphatase regulator activity"/>
    <property type="evidence" value="ECO:0007669"/>
    <property type="project" value="InterPro"/>
</dbReference>
<proteinExistence type="inferred from homology"/>
<dbReference type="GO" id="GO:0005737">
    <property type="term" value="C:cytoplasm"/>
    <property type="evidence" value="ECO:0007669"/>
    <property type="project" value="TreeGrafter"/>
</dbReference>
<dbReference type="GO" id="GO:0030289">
    <property type="term" value="C:protein phosphatase 4 complex"/>
    <property type="evidence" value="ECO:0007669"/>
    <property type="project" value="InterPro"/>
</dbReference>
<evidence type="ECO:0000256" key="1">
    <source>
        <dbReference type="ARBA" id="ARBA00009207"/>
    </source>
</evidence>
<dbReference type="EMBL" id="JASWJB010000164">
    <property type="protein sequence ID" value="KAK2594560.1"/>
    <property type="molecule type" value="Genomic_DNA"/>
</dbReference>
<feature type="compositionally biased region" description="Low complexity" evidence="2">
    <location>
        <begin position="230"/>
        <end position="239"/>
    </location>
</feature>
<feature type="compositionally biased region" description="Basic residues" evidence="2">
    <location>
        <begin position="517"/>
        <end position="537"/>
    </location>
</feature>
<dbReference type="PANTHER" id="PTHR16487:SF0">
    <property type="entry name" value="PROTEIN PHOSPHATASE 4 REGULATORY SUBUNIT 2-RELATED"/>
    <property type="match status" value="1"/>
</dbReference>
<dbReference type="InterPro" id="IPR015267">
    <property type="entry name" value="PPP4R2"/>
</dbReference>
<evidence type="ECO:0000256" key="2">
    <source>
        <dbReference type="SAM" id="MobiDB-lite"/>
    </source>
</evidence>
<sequence>MEVDSEKGVLEKIAAGGEVEEGTWLDLRADIIARLDETAHNVFPIPNLPPPPPPPAPTIEGRLISSPLPSSPLEHPSSQEANKENAPAERPAEPHDLVPGELPKQIDDMLTDIKKHLDTFRTDAPHTIQRLAELTLSPRAHYKALAPYLHAVDRVVRVTSGARTYPLPPAVSDMSGLELNGEEPKDPAESVTWSNPTVTALLGTDEALGGALLTPIPWLARRSPEGNGNGSDAGDAPAAGAQIHSEGTETIDGPNGMGRVETVSVSVNGIPSTGHGSARGVTQGELLRQEQRAGVVPVSQLARNQESSGGEDDKDKDSMEDEEDEAPHARGPEEIGVGDTGPQGTTTSYMGEDGVSMKGIDVEAAVGRKHEDERHAESGPGSGSGGVGDGKVKDDDDASSTSSTESGAGTKREAEQELESEHAKKIKDDEGVAHDAVAKEEQVTAGSADHSPPVPTATAATAATTATTAEAGSAGAQAESGPGPAPSTEPAETKDEDSVTDVDDGTATEEGEEGTQKKQKQKQKQKQNQKQKQKQKQQKKDEENTTEGGLDKKLEVSA</sequence>
<dbReference type="Proteomes" id="UP001251528">
    <property type="component" value="Unassembled WGS sequence"/>
</dbReference>
<comment type="caution">
    <text evidence="3">The sequence shown here is derived from an EMBL/GenBank/DDBJ whole genome shotgun (WGS) entry which is preliminary data.</text>
</comment>
<feature type="compositionally biased region" description="Basic and acidic residues" evidence="2">
    <location>
        <begin position="366"/>
        <end position="377"/>
    </location>
</feature>
<comment type="similarity">
    <text evidence="1">Belongs to the PPP4R2 family.</text>
</comment>
<name>A0AAJ0CK59_9HYPO</name>
<feature type="region of interest" description="Disordered" evidence="2">
    <location>
        <begin position="219"/>
        <end position="239"/>
    </location>
</feature>
<feature type="compositionally biased region" description="Low complexity" evidence="2">
    <location>
        <begin position="456"/>
        <end position="482"/>
    </location>
</feature>
<gene>
    <name evidence="3" type="ORF">QQS21_007732</name>
</gene>
<feature type="compositionally biased region" description="Acidic residues" evidence="2">
    <location>
        <begin position="498"/>
        <end position="513"/>
    </location>
</feature>
<feature type="compositionally biased region" description="Gly residues" evidence="2">
    <location>
        <begin position="380"/>
        <end position="389"/>
    </location>
</feature>
<dbReference type="Pfam" id="PF09184">
    <property type="entry name" value="PPP4R2"/>
    <property type="match status" value="1"/>
</dbReference>
<accession>A0AAJ0CK59</accession>
<dbReference type="AlphaFoldDB" id="A0AAJ0CK59"/>
<organism evidence="3 4">
    <name type="scientific">Conoideocrella luteorostrata</name>
    <dbReference type="NCBI Taxonomy" id="1105319"/>
    <lineage>
        <taxon>Eukaryota</taxon>
        <taxon>Fungi</taxon>
        <taxon>Dikarya</taxon>
        <taxon>Ascomycota</taxon>
        <taxon>Pezizomycotina</taxon>
        <taxon>Sordariomycetes</taxon>
        <taxon>Hypocreomycetidae</taxon>
        <taxon>Hypocreales</taxon>
        <taxon>Clavicipitaceae</taxon>
        <taxon>Conoideocrella</taxon>
    </lineage>
</organism>
<protein>
    <recommendedName>
        <fullName evidence="5">PPP4R2-domain-containing protein</fullName>
    </recommendedName>
</protein>
<feature type="compositionally biased region" description="Basic and acidic residues" evidence="2">
    <location>
        <begin position="81"/>
        <end position="100"/>
    </location>
</feature>
<feature type="compositionally biased region" description="Basic and acidic residues" evidence="2">
    <location>
        <begin position="410"/>
        <end position="442"/>
    </location>
</feature>
<dbReference type="PANTHER" id="PTHR16487">
    <property type="entry name" value="PPP4R2-RELATED PROTEIN"/>
    <property type="match status" value="1"/>
</dbReference>
<evidence type="ECO:0000313" key="4">
    <source>
        <dbReference type="Proteomes" id="UP001251528"/>
    </source>
</evidence>
<feature type="compositionally biased region" description="Pro residues" evidence="2">
    <location>
        <begin position="46"/>
        <end position="57"/>
    </location>
</feature>
<evidence type="ECO:0008006" key="5">
    <source>
        <dbReference type="Google" id="ProtNLM"/>
    </source>
</evidence>
<dbReference type="GO" id="GO:0005634">
    <property type="term" value="C:nucleus"/>
    <property type="evidence" value="ECO:0007669"/>
    <property type="project" value="TreeGrafter"/>
</dbReference>
<feature type="compositionally biased region" description="Basic and acidic residues" evidence="2">
    <location>
        <begin position="538"/>
        <end position="558"/>
    </location>
</feature>
<feature type="compositionally biased region" description="Low complexity" evidence="2">
    <location>
        <begin position="65"/>
        <end position="78"/>
    </location>
</feature>
<evidence type="ECO:0000313" key="3">
    <source>
        <dbReference type="EMBL" id="KAK2594560.1"/>
    </source>
</evidence>
<feature type="region of interest" description="Disordered" evidence="2">
    <location>
        <begin position="291"/>
        <end position="558"/>
    </location>
</feature>
<keyword evidence="4" id="KW-1185">Reference proteome</keyword>
<feature type="compositionally biased region" description="Low complexity" evidence="2">
    <location>
        <begin position="399"/>
        <end position="409"/>
    </location>
</feature>